<organism evidence="5 6">
    <name type="scientific">Kutzneria kofuensis</name>
    <dbReference type="NCBI Taxonomy" id="103725"/>
    <lineage>
        <taxon>Bacteria</taxon>
        <taxon>Bacillati</taxon>
        <taxon>Actinomycetota</taxon>
        <taxon>Actinomycetes</taxon>
        <taxon>Pseudonocardiales</taxon>
        <taxon>Pseudonocardiaceae</taxon>
        <taxon>Kutzneria</taxon>
    </lineage>
</organism>
<dbReference type="Pfam" id="PF13377">
    <property type="entry name" value="Peripla_BP_3"/>
    <property type="match status" value="1"/>
</dbReference>
<dbReference type="Proteomes" id="UP000585638">
    <property type="component" value="Unassembled WGS sequence"/>
</dbReference>
<dbReference type="InterPro" id="IPR028082">
    <property type="entry name" value="Peripla_BP_I"/>
</dbReference>
<dbReference type="EMBL" id="JACHIR010000002">
    <property type="protein sequence ID" value="MBB5896874.1"/>
    <property type="molecule type" value="Genomic_DNA"/>
</dbReference>
<keyword evidence="2 5" id="KW-0238">DNA-binding</keyword>
<dbReference type="GO" id="GO:0000976">
    <property type="term" value="F:transcription cis-regulatory region binding"/>
    <property type="evidence" value="ECO:0007669"/>
    <property type="project" value="TreeGrafter"/>
</dbReference>
<dbReference type="InterPro" id="IPR046335">
    <property type="entry name" value="LacI/GalR-like_sensor"/>
</dbReference>
<dbReference type="PROSITE" id="PS50932">
    <property type="entry name" value="HTH_LACI_2"/>
    <property type="match status" value="1"/>
</dbReference>
<feature type="domain" description="HTH lacI-type" evidence="4">
    <location>
        <begin position="2"/>
        <end position="47"/>
    </location>
</feature>
<dbReference type="InterPro" id="IPR010982">
    <property type="entry name" value="Lambda_DNA-bd_dom_sf"/>
</dbReference>
<dbReference type="SUPFAM" id="SSF47413">
    <property type="entry name" value="lambda repressor-like DNA-binding domains"/>
    <property type="match status" value="1"/>
</dbReference>
<dbReference type="Gene3D" id="1.10.260.40">
    <property type="entry name" value="lambda repressor-like DNA-binding domains"/>
    <property type="match status" value="1"/>
</dbReference>
<dbReference type="GO" id="GO:0003700">
    <property type="term" value="F:DNA-binding transcription factor activity"/>
    <property type="evidence" value="ECO:0007669"/>
    <property type="project" value="TreeGrafter"/>
</dbReference>
<evidence type="ECO:0000256" key="1">
    <source>
        <dbReference type="ARBA" id="ARBA00023015"/>
    </source>
</evidence>
<dbReference type="SMART" id="SM00354">
    <property type="entry name" value="HTH_LACI"/>
    <property type="match status" value="1"/>
</dbReference>
<dbReference type="Gene3D" id="3.40.50.2300">
    <property type="match status" value="2"/>
</dbReference>
<dbReference type="RefSeq" id="WP_184869364.1">
    <property type="nucleotide sequence ID" value="NZ_BAAAWY010000095.1"/>
</dbReference>
<evidence type="ECO:0000313" key="5">
    <source>
        <dbReference type="EMBL" id="MBB5896874.1"/>
    </source>
</evidence>
<dbReference type="Pfam" id="PF00356">
    <property type="entry name" value="LacI"/>
    <property type="match status" value="1"/>
</dbReference>
<evidence type="ECO:0000259" key="4">
    <source>
        <dbReference type="PROSITE" id="PS50932"/>
    </source>
</evidence>
<keyword evidence="6" id="KW-1185">Reference proteome</keyword>
<dbReference type="PANTHER" id="PTHR30146:SF153">
    <property type="entry name" value="LACTOSE OPERON REPRESSOR"/>
    <property type="match status" value="1"/>
</dbReference>
<dbReference type="InterPro" id="IPR000843">
    <property type="entry name" value="HTH_LacI"/>
</dbReference>
<sequence length="314" mass="33035">MVTIADVAHHAGVAPSTVSYVLTGKRAISSETAHRVWDSIRSLGYRPRGGILPPSAVGAVGVVLPLREGINVAVVMRFVRAMVDSARRGGRDVLLVTGDEGPQGVLRTVESPVAGLVVMDVEMDDPRLPALRRCPVPSVLIGVPTDPSGLTCVDLDFSAAYGMCVDHLADRGHRDIALLGAPRAVYERRTGYAERGVAGFSAAAARRGVNAVVRACEADGRAAAELLAERPEITGLVVHNEAALPAVLAGAPSPVDMVAICPDEVARRTEPRVSSVHVPAEDLGRRAVELLVARIEGAQRFGVELLVPALTVRD</sequence>
<dbReference type="CDD" id="cd06267">
    <property type="entry name" value="PBP1_LacI_sugar_binding-like"/>
    <property type="match status" value="1"/>
</dbReference>
<evidence type="ECO:0000256" key="2">
    <source>
        <dbReference type="ARBA" id="ARBA00023125"/>
    </source>
</evidence>
<reference evidence="5 6" key="1">
    <citation type="submission" date="2020-08" db="EMBL/GenBank/DDBJ databases">
        <title>Sequencing the genomes of 1000 actinobacteria strains.</title>
        <authorList>
            <person name="Klenk H.-P."/>
        </authorList>
    </citation>
    <scope>NUCLEOTIDE SEQUENCE [LARGE SCALE GENOMIC DNA]</scope>
    <source>
        <strain evidence="5 6">DSM 43851</strain>
    </source>
</reference>
<evidence type="ECO:0000313" key="6">
    <source>
        <dbReference type="Proteomes" id="UP000585638"/>
    </source>
</evidence>
<dbReference type="CDD" id="cd01392">
    <property type="entry name" value="HTH_LacI"/>
    <property type="match status" value="1"/>
</dbReference>
<keyword evidence="3" id="KW-0804">Transcription</keyword>
<proteinExistence type="predicted"/>
<keyword evidence="1" id="KW-0805">Transcription regulation</keyword>
<dbReference type="PANTHER" id="PTHR30146">
    <property type="entry name" value="LACI-RELATED TRANSCRIPTIONAL REPRESSOR"/>
    <property type="match status" value="1"/>
</dbReference>
<evidence type="ECO:0000256" key="3">
    <source>
        <dbReference type="ARBA" id="ARBA00023163"/>
    </source>
</evidence>
<protein>
    <submittedName>
        <fullName evidence="5">DNA-binding LacI/PurR family transcriptional regulator</fullName>
    </submittedName>
</protein>
<dbReference type="SUPFAM" id="SSF53822">
    <property type="entry name" value="Periplasmic binding protein-like I"/>
    <property type="match status" value="1"/>
</dbReference>
<dbReference type="AlphaFoldDB" id="A0A7W9NLK9"/>
<gene>
    <name evidence="5" type="ORF">BJ998_008133</name>
</gene>
<accession>A0A7W9NLK9</accession>
<name>A0A7W9NLK9_9PSEU</name>
<comment type="caution">
    <text evidence="5">The sequence shown here is derived from an EMBL/GenBank/DDBJ whole genome shotgun (WGS) entry which is preliminary data.</text>
</comment>